<reference evidence="8" key="1">
    <citation type="journal article" date="2021" name="Sci. Adv.">
        <title>The American lobster genome reveals insights on longevity, neural, and immune adaptations.</title>
        <authorList>
            <person name="Polinski J.M."/>
            <person name="Zimin A.V."/>
            <person name="Clark K.F."/>
            <person name="Kohn A.B."/>
            <person name="Sadowski N."/>
            <person name="Timp W."/>
            <person name="Ptitsyn A."/>
            <person name="Khanna P."/>
            <person name="Romanova D.Y."/>
            <person name="Williams P."/>
            <person name="Greenwood S.J."/>
            <person name="Moroz L.L."/>
            <person name="Walt D.R."/>
            <person name="Bodnar A.G."/>
        </authorList>
    </citation>
    <scope>NUCLEOTIDE SEQUENCE</scope>
    <source>
        <strain evidence="8">GMGI-L3</strain>
    </source>
</reference>
<keyword evidence="4" id="KW-0325">Glycoprotein</keyword>
<evidence type="ECO:0000256" key="1">
    <source>
        <dbReference type="ARBA" id="ARBA00005964"/>
    </source>
</evidence>
<feature type="chain" id="PRO_5035339322" description="Carboxylic ester hydrolase" evidence="5">
    <location>
        <begin position="22"/>
        <end position="611"/>
    </location>
</feature>
<name>A0A8J5K9V1_HOMAM</name>
<dbReference type="Gene3D" id="3.40.50.1820">
    <property type="entry name" value="alpha/beta hydrolase"/>
    <property type="match status" value="1"/>
</dbReference>
<evidence type="ECO:0000256" key="5">
    <source>
        <dbReference type="RuleBase" id="RU361235"/>
    </source>
</evidence>
<keyword evidence="9" id="KW-1185">Reference proteome</keyword>
<keyword evidence="5" id="KW-0732">Signal</keyword>
<keyword evidence="2" id="KW-0719">Serine esterase</keyword>
<dbReference type="SUPFAM" id="SSF53474">
    <property type="entry name" value="alpha/beta-Hydrolases"/>
    <property type="match status" value="1"/>
</dbReference>
<evidence type="ECO:0000256" key="3">
    <source>
        <dbReference type="ARBA" id="ARBA00022801"/>
    </source>
</evidence>
<organism evidence="8 9">
    <name type="scientific">Homarus americanus</name>
    <name type="common">American lobster</name>
    <dbReference type="NCBI Taxonomy" id="6706"/>
    <lineage>
        <taxon>Eukaryota</taxon>
        <taxon>Metazoa</taxon>
        <taxon>Ecdysozoa</taxon>
        <taxon>Arthropoda</taxon>
        <taxon>Crustacea</taxon>
        <taxon>Multicrustacea</taxon>
        <taxon>Malacostraca</taxon>
        <taxon>Eumalacostraca</taxon>
        <taxon>Eucarida</taxon>
        <taxon>Decapoda</taxon>
        <taxon>Pleocyemata</taxon>
        <taxon>Astacidea</taxon>
        <taxon>Nephropoidea</taxon>
        <taxon>Nephropidae</taxon>
        <taxon>Homarus</taxon>
    </lineage>
</organism>
<dbReference type="EMBL" id="JAHLQT010012106">
    <property type="protein sequence ID" value="KAG7171451.1"/>
    <property type="molecule type" value="Genomic_DNA"/>
</dbReference>
<protein>
    <recommendedName>
        <fullName evidence="5">Carboxylic ester hydrolase</fullName>
        <ecNumber evidence="5">3.1.1.-</ecNumber>
    </recommendedName>
</protein>
<keyword evidence="3 5" id="KW-0378">Hydrolase</keyword>
<evidence type="ECO:0000256" key="4">
    <source>
        <dbReference type="ARBA" id="ARBA00023180"/>
    </source>
</evidence>
<comment type="similarity">
    <text evidence="1 5">Belongs to the type-B carboxylesterase/lipase family.</text>
</comment>
<dbReference type="InterPro" id="IPR019826">
    <property type="entry name" value="Carboxylesterase_B_AS"/>
</dbReference>
<feature type="signal peptide" evidence="5">
    <location>
        <begin position="1"/>
        <end position="21"/>
    </location>
</feature>
<evidence type="ECO:0000313" key="9">
    <source>
        <dbReference type="Proteomes" id="UP000747542"/>
    </source>
</evidence>
<evidence type="ECO:0000256" key="2">
    <source>
        <dbReference type="ARBA" id="ARBA00022487"/>
    </source>
</evidence>
<dbReference type="PANTHER" id="PTHR43142">
    <property type="entry name" value="CARBOXYLIC ESTER HYDROLASE"/>
    <property type="match status" value="1"/>
</dbReference>
<comment type="caution">
    <text evidence="8">The sequence shown here is derived from an EMBL/GenBank/DDBJ whole genome shotgun (WGS) entry which is preliminary data.</text>
</comment>
<dbReference type="GO" id="GO:0052689">
    <property type="term" value="F:carboxylic ester hydrolase activity"/>
    <property type="evidence" value="ECO:0007669"/>
    <property type="project" value="UniProtKB-KW"/>
</dbReference>
<sequence length="611" mass="68307">MNLFPRLTVVMLVSLLTVTLAEEADDVPVVTTSTGQVSGIKEESVGGKHFFSYHSIPFAEPPLGDLRFKNPVAVKSWEGVKDGSKMPPLCPQVALAAIVTGMDATIEGEEDCLYLNVFTPEPNEKMPLLPVMVFIHGGAYISGGALEYPPHVLLNHDIVLVVIQYRLGVLGLKDQMVALKWVQNNIHNFGGDALKVTLFGESAGASSIHFHILSHQTVGLFQQAILQSGTAQCPWAMGAAHAAVTEYIGDFFNCSTEGESEELVTCLQGVEVNDLVPLLFHFSQWHLSPLLLGPRVDGDFLMKDPDTLMKEARHKRINLISGITQHEGAFLTLPIFANEYLRSSLKYNFMKNGPLSLELGEGDVAPMNQTVHIFDHYLGGVHLDVLTADNVTQMYSDRFFTICHDLTTVMHAKNVAARSKKTFTYELKYRGQRSIADLFSLNIGENWVTHTDELFYLFTGGPLWRPIDREEDLKLREIMTTLWTNFATTGNPTPDESLGFTWDPITEDTQRHLTLKPTPAMEDDDRQETREFWFALPLKQNLILHPEKVSNIVLVKTDEVEDEPTQSGEEPTQSGDEPTQTKDEPTQQDTEEKVEEIDQETELPNTKKDEL</sequence>
<dbReference type="InterPro" id="IPR002018">
    <property type="entry name" value="CarbesteraseB"/>
</dbReference>
<dbReference type="InterPro" id="IPR029058">
    <property type="entry name" value="AB_hydrolase_fold"/>
</dbReference>
<accession>A0A8J5K9V1</accession>
<evidence type="ECO:0000313" key="8">
    <source>
        <dbReference type="EMBL" id="KAG7171451.1"/>
    </source>
</evidence>
<gene>
    <name evidence="8" type="ORF">Hamer_G018567</name>
</gene>
<dbReference type="Pfam" id="PF00135">
    <property type="entry name" value="COesterase"/>
    <property type="match status" value="1"/>
</dbReference>
<dbReference type="PROSITE" id="PS00122">
    <property type="entry name" value="CARBOXYLESTERASE_B_1"/>
    <property type="match status" value="1"/>
</dbReference>
<dbReference type="Proteomes" id="UP000747542">
    <property type="component" value="Unassembled WGS sequence"/>
</dbReference>
<dbReference type="PANTHER" id="PTHR43142:SF1">
    <property type="entry name" value="CARBOXYLIC ESTER HYDROLASE"/>
    <property type="match status" value="1"/>
</dbReference>
<dbReference type="EC" id="3.1.1.-" evidence="5"/>
<feature type="compositionally biased region" description="Acidic residues" evidence="6">
    <location>
        <begin position="592"/>
        <end position="601"/>
    </location>
</feature>
<evidence type="ECO:0000259" key="7">
    <source>
        <dbReference type="Pfam" id="PF00135"/>
    </source>
</evidence>
<evidence type="ECO:0000256" key="6">
    <source>
        <dbReference type="SAM" id="MobiDB-lite"/>
    </source>
</evidence>
<dbReference type="InterPro" id="IPR019819">
    <property type="entry name" value="Carboxylesterase_B_CS"/>
</dbReference>
<dbReference type="AlphaFoldDB" id="A0A8J5K9V1"/>
<feature type="compositionally biased region" description="Polar residues" evidence="6">
    <location>
        <begin position="565"/>
        <end position="578"/>
    </location>
</feature>
<dbReference type="PROSITE" id="PS00941">
    <property type="entry name" value="CARBOXYLESTERASE_B_2"/>
    <property type="match status" value="1"/>
</dbReference>
<feature type="region of interest" description="Disordered" evidence="6">
    <location>
        <begin position="559"/>
        <end position="611"/>
    </location>
</feature>
<feature type="domain" description="Carboxylesterase type B" evidence="7">
    <location>
        <begin position="27"/>
        <end position="533"/>
    </location>
</feature>
<proteinExistence type="inferred from homology"/>